<feature type="compositionally biased region" description="Basic and acidic residues" evidence="1">
    <location>
        <begin position="1"/>
        <end position="30"/>
    </location>
</feature>
<organism evidence="2 3">
    <name type="scientific">Actinocrinis puniceicyclus</name>
    <dbReference type="NCBI Taxonomy" id="977794"/>
    <lineage>
        <taxon>Bacteria</taxon>
        <taxon>Bacillati</taxon>
        <taxon>Actinomycetota</taxon>
        <taxon>Actinomycetes</taxon>
        <taxon>Catenulisporales</taxon>
        <taxon>Actinospicaceae</taxon>
        <taxon>Actinocrinis</taxon>
    </lineage>
</organism>
<feature type="region of interest" description="Disordered" evidence="1">
    <location>
        <begin position="1"/>
        <end position="56"/>
    </location>
</feature>
<sequence length="134" mass="15958">MKKRRSPQEKKRLSYSKDRRNTYGENDKSSRRNIARNKRNQHRSDRHREQQQLSAALGPVDEVVEAGFDERLTRARRGSRWRKFPDTQLGLYVASTLAVRARKGISIARTEQARIEKVRRNTEVDGLQLRRKWW</sequence>
<dbReference type="EMBL" id="JAGSXH010000001">
    <property type="protein sequence ID" value="MBS2961550.1"/>
    <property type="molecule type" value="Genomic_DNA"/>
</dbReference>
<gene>
    <name evidence="2" type="ORF">KGA66_00730</name>
</gene>
<proteinExistence type="predicted"/>
<evidence type="ECO:0000256" key="1">
    <source>
        <dbReference type="SAM" id="MobiDB-lite"/>
    </source>
</evidence>
<feature type="compositionally biased region" description="Basic residues" evidence="1">
    <location>
        <begin position="31"/>
        <end position="41"/>
    </location>
</feature>
<comment type="caution">
    <text evidence="2">The sequence shown here is derived from an EMBL/GenBank/DDBJ whole genome shotgun (WGS) entry which is preliminary data.</text>
</comment>
<name>A0A8J7WII2_9ACTN</name>
<evidence type="ECO:0000313" key="2">
    <source>
        <dbReference type="EMBL" id="MBS2961550.1"/>
    </source>
</evidence>
<evidence type="ECO:0000313" key="3">
    <source>
        <dbReference type="Proteomes" id="UP000677913"/>
    </source>
</evidence>
<accession>A0A8J7WII2</accession>
<keyword evidence="3" id="KW-1185">Reference proteome</keyword>
<reference evidence="2" key="1">
    <citation type="submission" date="2021-04" db="EMBL/GenBank/DDBJ databases">
        <title>Genome based classification of Actinospica acidithermotolerans sp. nov., an actinobacterium isolated from an Indonesian hot spring.</title>
        <authorList>
            <person name="Kusuma A.B."/>
            <person name="Putra K.E."/>
            <person name="Nafisah S."/>
            <person name="Loh J."/>
            <person name="Nouioui I."/>
            <person name="Goodfellow M."/>
        </authorList>
    </citation>
    <scope>NUCLEOTIDE SEQUENCE</scope>
    <source>
        <strain evidence="2">DSM 45618</strain>
    </source>
</reference>
<dbReference type="AlphaFoldDB" id="A0A8J7WII2"/>
<dbReference type="Proteomes" id="UP000677913">
    <property type="component" value="Unassembled WGS sequence"/>
</dbReference>
<protein>
    <submittedName>
        <fullName evidence="2">Uncharacterized protein</fullName>
    </submittedName>
</protein>
<dbReference type="RefSeq" id="WP_211463330.1">
    <property type="nucleotide sequence ID" value="NZ_JAGSXH010000001.1"/>
</dbReference>